<dbReference type="PANTHER" id="PTHR33451:SF3">
    <property type="entry name" value="MALATE-2H(+)_NA(+)-LACTATE ANTIPORTER"/>
    <property type="match status" value="1"/>
</dbReference>
<organism evidence="11 12">
    <name type="scientific">Parvicella tangerina</name>
    <dbReference type="NCBI Taxonomy" id="2829795"/>
    <lineage>
        <taxon>Bacteria</taxon>
        <taxon>Pseudomonadati</taxon>
        <taxon>Bacteroidota</taxon>
        <taxon>Flavobacteriia</taxon>
        <taxon>Flavobacteriales</taxon>
        <taxon>Parvicellaceae</taxon>
        <taxon>Parvicella</taxon>
    </lineage>
</organism>
<dbReference type="PANTHER" id="PTHR33451">
    <property type="entry name" value="MALATE-2H(+)/NA(+)-LACTATE ANTIPORTER"/>
    <property type="match status" value="1"/>
</dbReference>
<evidence type="ECO:0000256" key="3">
    <source>
        <dbReference type="ARBA" id="ARBA00022449"/>
    </source>
</evidence>
<feature type="domain" description="Na+/H+ antiporter NhaC-like C-terminal" evidence="10">
    <location>
        <begin position="169"/>
        <end position="285"/>
    </location>
</feature>
<dbReference type="EMBL" id="OU015584">
    <property type="protein sequence ID" value="CAG5080279.1"/>
    <property type="molecule type" value="Genomic_DNA"/>
</dbReference>
<keyword evidence="4" id="KW-1003">Cell membrane</keyword>
<evidence type="ECO:0000256" key="9">
    <source>
        <dbReference type="SAM" id="Phobius"/>
    </source>
</evidence>
<evidence type="ECO:0000256" key="2">
    <source>
        <dbReference type="ARBA" id="ARBA00022448"/>
    </source>
</evidence>
<keyword evidence="2" id="KW-0813">Transport</keyword>
<comment type="subcellular location">
    <subcellularLocation>
        <location evidence="1">Cell membrane</location>
        <topology evidence="1">Multi-pass membrane protein</topology>
    </subcellularLocation>
</comment>
<comment type="similarity">
    <text evidence="8">Belongs to the NhaC Na(+)/H(+) (TC 2.A.35) antiporter family.</text>
</comment>
<evidence type="ECO:0000313" key="12">
    <source>
        <dbReference type="Proteomes" id="UP000683507"/>
    </source>
</evidence>
<reference evidence="11" key="1">
    <citation type="submission" date="2021-04" db="EMBL/GenBank/DDBJ databases">
        <authorList>
            <person name="Rodrigo-Torres L."/>
            <person name="Arahal R. D."/>
            <person name="Lucena T."/>
        </authorList>
    </citation>
    <scope>NUCLEOTIDE SEQUENCE</scope>
    <source>
        <strain evidence="11">AS29M-1</strain>
    </source>
</reference>
<keyword evidence="5 9" id="KW-0812">Transmembrane</keyword>
<evidence type="ECO:0000256" key="5">
    <source>
        <dbReference type="ARBA" id="ARBA00022692"/>
    </source>
</evidence>
<feature type="domain" description="Na+/H+ antiporter NhaC-like C-terminal" evidence="10">
    <location>
        <begin position="406"/>
        <end position="560"/>
    </location>
</feature>
<evidence type="ECO:0000256" key="8">
    <source>
        <dbReference type="ARBA" id="ARBA00038435"/>
    </source>
</evidence>
<dbReference type="KEGG" id="ptan:CRYO30217_01243"/>
<evidence type="ECO:0000259" key="10">
    <source>
        <dbReference type="Pfam" id="PF03553"/>
    </source>
</evidence>
<evidence type="ECO:0000313" key="11">
    <source>
        <dbReference type="EMBL" id="CAG5080279.1"/>
    </source>
</evidence>
<dbReference type="GO" id="GO:0005886">
    <property type="term" value="C:plasma membrane"/>
    <property type="evidence" value="ECO:0007669"/>
    <property type="project" value="UniProtKB-SubCell"/>
</dbReference>
<evidence type="ECO:0000256" key="7">
    <source>
        <dbReference type="ARBA" id="ARBA00023136"/>
    </source>
</evidence>
<sequence length="568" mass="60862">MDIEIKEHKKPTLLQSLLPIFVLMGLLAISVLVIWRDDSLGGANQMALLFSTGVAMIIGWRMNFRFVEMLKGVTDAINTALPAILILLLIGALAGTWLISGIVPTMIYYGLKILSPTYFLFSACIISAIISLATGSSWSTIATVGVALFGIGQALGITPGLVAGAIISGAYFGDKMSPMSDTTNLAPAVAGSDLFTHIRYMLYTTIPSISIALIVFLIWGFFVGDGGSNSQIDEMLVSIESSFYISPILFLVPAAVIALIIMKVDAIPALFVGVLLGGVFAVAFQPDLITLQGKKSNIYLTGENLDAYTVRWYNEDGDELSKKDYAWNLSGGSYTLSIEKGEKKILQTITVPTGLESDEVFNIEGDQRLEDWGMGITLSRSGYLESAYRSTIDAMTVDTSVDTGNAKVNDLLGTRGMSGMLGTIWLIVCAMAFGGVLERLGMLNRITASLVAKAKSNGSLVATTALTCVGFNVTASDQYLSIVVPGKMFAKEFEKRGLAAQNLSRTLEDAGTVTSVLVPWNTCGAVQSNVLGIATGEYFMYCIFNLVSPLMTMTFGFLGIKIAKLKKS</sequence>
<feature type="transmembrane region" description="Helical" evidence="9">
    <location>
        <begin position="538"/>
        <end position="560"/>
    </location>
</feature>
<keyword evidence="3" id="KW-0050">Antiport</keyword>
<proteinExistence type="inferred from homology"/>
<feature type="transmembrane region" description="Helical" evidence="9">
    <location>
        <begin position="47"/>
        <end position="64"/>
    </location>
</feature>
<keyword evidence="6 9" id="KW-1133">Transmembrane helix</keyword>
<feature type="transmembrane region" description="Helical" evidence="9">
    <location>
        <begin position="117"/>
        <end position="134"/>
    </location>
</feature>
<dbReference type="RefSeq" id="WP_258541452.1">
    <property type="nucleotide sequence ID" value="NZ_OU015584.1"/>
</dbReference>
<feature type="transmembrane region" description="Helical" evidence="9">
    <location>
        <begin position="85"/>
        <end position="111"/>
    </location>
</feature>
<dbReference type="Pfam" id="PF03553">
    <property type="entry name" value="Na_H_antiporter"/>
    <property type="match status" value="2"/>
</dbReference>
<feature type="transmembrane region" description="Helical" evidence="9">
    <location>
        <begin position="267"/>
        <end position="284"/>
    </location>
</feature>
<feature type="transmembrane region" description="Helical" evidence="9">
    <location>
        <begin position="243"/>
        <end position="261"/>
    </location>
</feature>
<keyword evidence="12" id="KW-1185">Reference proteome</keyword>
<name>A0A916JN24_9FLAO</name>
<evidence type="ECO:0000256" key="6">
    <source>
        <dbReference type="ARBA" id="ARBA00022989"/>
    </source>
</evidence>
<feature type="transmembrane region" description="Helical" evidence="9">
    <location>
        <begin position="200"/>
        <end position="222"/>
    </location>
</feature>
<dbReference type="InterPro" id="IPR018461">
    <property type="entry name" value="Na/H_Antiport_NhaC-like_C"/>
</dbReference>
<evidence type="ECO:0000256" key="4">
    <source>
        <dbReference type="ARBA" id="ARBA00022475"/>
    </source>
</evidence>
<accession>A0A916JN24</accession>
<protein>
    <recommendedName>
        <fullName evidence="10">Na+/H+ antiporter NhaC-like C-terminal domain-containing protein</fullName>
    </recommendedName>
</protein>
<feature type="transmembrane region" description="Helical" evidence="9">
    <location>
        <begin position="12"/>
        <end position="35"/>
    </location>
</feature>
<dbReference type="InterPro" id="IPR052180">
    <property type="entry name" value="NhaC_Na-H+_Antiporter"/>
</dbReference>
<evidence type="ECO:0000256" key="1">
    <source>
        <dbReference type="ARBA" id="ARBA00004651"/>
    </source>
</evidence>
<feature type="transmembrane region" description="Helical" evidence="9">
    <location>
        <begin position="146"/>
        <end position="172"/>
    </location>
</feature>
<dbReference type="GO" id="GO:0015297">
    <property type="term" value="F:antiporter activity"/>
    <property type="evidence" value="ECO:0007669"/>
    <property type="project" value="UniProtKB-KW"/>
</dbReference>
<gene>
    <name evidence="11" type="ORF">CRYO30217_01243</name>
</gene>
<dbReference type="AlphaFoldDB" id="A0A916JN24"/>
<keyword evidence="7 9" id="KW-0472">Membrane</keyword>
<feature type="transmembrane region" description="Helical" evidence="9">
    <location>
        <begin position="417"/>
        <end position="437"/>
    </location>
</feature>
<dbReference type="Proteomes" id="UP000683507">
    <property type="component" value="Chromosome"/>
</dbReference>